<gene>
    <name evidence="8" type="ORF">EPK99_08055</name>
</gene>
<dbReference type="InterPro" id="IPR007627">
    <property type="entry name" value="RNA_pol_sigma70_r2"/>
</dbReference>
<keyword evidence="4" id="KW-0238">DNA-binding</keyword>
<keyword evidence="2" id="KW-0805">Transcription regulation</keyword>
<dbReference type="AlphaFoldDB" id="A0A444LHQ0"/>
<reference evidence="8 9" key="1">
    <citation type="submission" date="2019-01" db="EMBL/GenBank/DDBJ databases">
        <title>The draft genome of Rhizobium sp. 24NR.</title>
        <authorList>
            <person name="Liu L."/>
            <person name="Liang L."/>
            <person name="Shi S."/>
            <person name="Xu L."/>
            <person name="Wang X."/>
            <person name="Li L."/>
            <person name="Zhang X."/>
        </authorList>
    </citation>
    <scope>NUCLEOTIDE SEQUENCE [LARGE SCALE GENOMIC DNA]</scope>
    <source>
        <strain evidence="8 9">24NR</strain>
    </source>
</reference>
<keyword evidence="5" id="KW-0804">Transcription</keyword>
<dbReference type="Pfam" id="PF04545">
    <property type="entry name" value="Sigma70_r4"/>
    <property type="match status" value="1"/>
</dbReference>
<dbReference type="Gene3D" id="1.10.1740.10">
    <property type="match status" value="1"/>
</dbReference>
<evidence type="ECO:0000256" key="5">
    <source>
        <dbReference type="ARBA" id="ARBA00023163"/>
    </source>
</evidence>
<dbReference type="GO" id="GO:0016987">
    <property type="term" value="F:sigma factor activity"/>
    <property type="evidence" value="ECO:0007669"/>
    <property type="project" value="UniProtKB-KW"/>
</dbReference>
<dbReference type="InterPro" id="IPR039425">
    <property type="entry name" value="RNA_pol_sigma-70-like"/>
</dbReference>
<comment type="similarity">
    <text evidence="1">Belongs to the sigma-70 factor family. ECF subfamily.</text>
</comment>
<dbReference type="GO" id="GO:0003677">
    <property type="term" value="F:DNA binding"/>
    <property type="evidence" value="ECO:0007669"/>
    <property type="project" value="UniProtKB-KW"/>
</dbReference>
<evidence type="ECO:0000259" key="7">
    <source>
        <dbReference type="Pfam" id="PF04545"/>
    </source>
</evidence>
<dbReference type="InterPro" id="IPR013325">
    <property type="entry name" value="RNA_pol_sigma_r2"/>
</dbReference>
<dbReference type="OrthoDB" id="9784272at2"/>
<sequence>MSLDIPLEANTCHKDVPAPLRARASSVRALRVTNPNLTQTSNQILSNGEMARLLKAVASDRSIEAFEALFRFYAPRVRSFMAMKTGDRQVAEELMQETMVSVWNKAEQFDPERGNVSAWIFTIARNIRIDFYRRRRPSFDPQDPAFVTDDVPSADVAFEQVQDAALLRQAMATLPPDQLDVLKRAFFDDVSHSTIASELGLPLGTVKSRIRLAFEKLRAALEGRR</sequence>
<evidence type="ECO:0000256" key="3">
    <source>
        <dbReference type="ARBA" id="ARBA00023082"/>
    </source>
</evidence>
<name>A0A444LHQ0_9HYPH</name>
<dbReference type="PANTHER" id="PTHR43133:SF62">
    <property type="entry name" value="RNA POLYMERASE SIGMA FACTOR SIGZ"/>
    <property type="match status" value="1"/>
</dbReference>
<comment type="caution">
    <text evidence="8">The sequence shown here is derived from an EMBL/GenBank/DDBJ whole genome shotgun (WGS) entry which is preliminary data.</text>
</comment>
<dbReference type="Proteomes" id="UP000287687">
    <property type="component" value="Unassembled WGS sequence"/>
</dbReference>
<evidence type="ECO:0000256" key="1">
    <source>
        <dbReference type="ARBA" id="ARBA00010641"/>
    </source>
</evidence>
<dbReference type="Gene3D" id="1.10.10.10">
    <property type="entry name" value="Winged helix-like DNA-binding domain superfamily/Winged helix DNA-binding domain"/>
    <property type="match status" value="1"/>
</dbReference>
<dbReference type="EMBL" id="SBIP01000002">
    <property type="protein sequence ID" value="RWX78553.1"/>
    <property type="molecule type" value="Genomic_DNA"/>
</dbReference>
<protein>
    <submittedName>
        <fullName evidence="8">Sigma-70 family RNA polymerase sigma factor</fullName>
    </submittedName>
</protein>
<dbReference type="NCBIfam" id="TIGR02937">
    <property type="entry name" value="sigma70-ECF"/>
    <property type="match status" value="1"/>
</dbReference>
<dbReference type="InterPro" id="IPR013324">
    <property type="entry name" value="RNA_pol_sigma_r3/r4-like"/>
</dbReference>
<dbReference type="SUPFAM" id="SSF88946">
    <property type="entry name" value="Sigma2 domain of RNA polymerase sigma factors"/>
    <property type="match status" value="1"/>
</dbReference>
<dbReference type="CDD" id="cd06171">
    <property type="entry name" value="Sigma70_r4"/>
    <property type="match status" value="1"/>
</dbReference>
<keyword evidence="9" id="KW-1185">Reference proteome</keyword>
<dbReference type="GO" id="GO:0006352">
    <property type="term" value="P:DNA-templated transcription initiation"/>
    <property type="evidence" value="ECO:0007669"/>
    <property type="project" value="InterPro"/>
</dbReference>
<feature type="domain" description="RNA polymerase sigma-70 region 2" evidence="6">
    <location>
        <begin position="69"/>
        <end position="136"/>
    </location>
</feature>
<evidence type="ECO:0000256" key="2">
    <source>
        <dbReference type="ARBA" id="ARBA00023015"/>
    </source>
</evidence>
<dbReference type="InterPro" id="IPR014284">
    <property type="entry name" value="RNA_pol_sigma-70_dom"/>
</dbReference>
<dbReference type="PANTHER" id="PTHR43133">
    <property type="entry name" value="RNA POLYMERASE ECF-TYPE SIGMA FACTO"/>
    <property type="match status" value="1"/>
</dbReference>
<evidence type="ECO:0000313" key="9">
    <source>
        <dbReference type="Proteomes" id="UP000287687"/>
    </source>
</evidence>
<evidence type="ECO:0000256" key="4">
    <source>
        <dbReference type="ARBA" id="ARBA00023125"/>
    </source>
</evidence>
<evidence type="ECO:0000259" key="6">
    <source>
        <dbReference type="Pfam" id="PF04542"/>
    </source>
</evidence>
<dbReference type="InterPro" id="IPR036388">
    <property type="entry name" value="WH-like_DNA-bd_sf"/>
</dbReference>
<accession>A0A444LHQ0</accession>
<evidence type="ECO:0000313" key="8">
    <source>
        <dbReference type="EMBL" id="RWX78553.1"/>
    </source>
</evidence>
<proteinExistence type="inferred from homology"/>
<dbReference type="Pfam" id="PF04542">
    <property type="entry name" value="Sigma70_r2"/>
    <property type="match status" value="1"/>
</dbReference>
<organism evidence="8 9">
    <name type="scientific">Neorhizobium lilium</name>
    <dbReference type="NCBI Taxonomy" id="2503024"/>
    <lineage>
        <taxon>Bacteria</taxon>
        <taxon>Pseudomonadati</taxon>
        <taxon>Pseudomonadota</taxon>
        <taxon>Alphaproteobacteria</taxon>
        <taxon>Hyphomicrobiales</taxon>
        <taxon>Rhizobiaceae</taxon>
        <taxon>Rhizobium/Agrobacterium group</taxon>
        <taxon>Neorhizobium</taxon>
    </lineage>
</organism>
<dbReference type="InterPro" id="IPR007630">
    <property type="entry name" value="RNA_pol_sigma70_r4"/>
</dbReference>
<feature type="domain" description="RNA polymerase sigma-70 region 4" evidence="7">
    <location>
        <begin position="170"/>
        <end position="219"/>
    </location>
</feature>
<keyword evidence="3" id="KW-0731">Sigma factor</keyword>
<dbReference type="SUPFAM" id="SSF88659">
    <property type="entry name" value="Sigma3 and sigma4 domains of RNA polymerase sigma factors"/>
    <property type="match status" value="1"/>
</dbReference>